<reference evidence="4 5" key="1">
    <citation type="journal article" date="2019" name="Microorganisms">
        <title>Systematic Affiliation and Genome Analysis of Subtercola vilae DB165(T) with Particular Emphasis on Cold Adaptation of an Isolate from a High-Altitude Cold Volcano Lake.</title>
        <authorList>
            <person name="Villalobos A.S."/>
            <person name="Wiese J."/>
            <person name="Imhoff J.F."/>
            <person name="Dorador C."/>
            <person name="Keller A."/>
            <person name="Hentschel U."/>
        </authorList>
    </citation>
    <scope>NUCLEOTIDE SEQUENCE [LARGE SCALE GENOMIC DNA]</scope>
    <source>
        <strain evidence="4 5">DB165</strain>
    </source>
</reference>
<dbReference type="EMBL" id="QYRT01000031">
    <property type="protein sequence ID" value="TIH33810.1"/>
    <property type="molecule type" value="Genomic_DNA"/>
</dbReference>
<keyword evidence="1 2" id="KW-0238">DNA-binding</keyword>
<feature type="region of interest" description="Disordered" evidence="3">
    <location>
        <begin position="14"/>
        <end position="40"/>
    </location>
</feature>
<protein>
    <submittedName>
        <fullName evidence="4">Single-stranded DNA-binding protein</fullName>
    </submittedName>
</protein>
<evidence type="ECO:0000313" key="4">
    <source>
        <dbReference type="EMBL" id="TIH33810.1"/>
    </source>
</evidence>
<dbReference type="CDD" id="cd04496">
    <property type="entry name" value="SSB_OBF"/>
    <property type="match status" value="1"/>
</dbReference>
<keyword evidence="5" id="KW-1185">Reference proteome</keyword>
<dbReference type="GO" id="GO:0003697">
    <property type="term" value="F:single-stranded DNA binding"/>
    <property type="evidence" value="ECO:0007669"/>
    <property type="project" value="InterPro"/>
</dbReference>
<dbReference type="Gene3D" id="2.40.50.140">
    <property type="entry name" value="Nucleic acid-binding proteins"/>
    <property type="match status" value="1"/>
</dbReference>
<organism evidence="4 5">
    <name type="scientific">Subtercola vilae</name>
    <dbReference type="NCBI Taxonomy" id="2056433"/>
    <lineage>
        <taxon>Bacteria</taxon>
        <taxon>Bacillati</taxon>
        <taxon>Actinomycetota</taxon>
        <taxon>Actinomycetes</taxon>
        <taxon>Micrococcales</taxon>
        <taxon>Microbacteriaceae</taxon>
        <taxon>Subtercola</taxon>
    </lineage>
</organism>
<evidence type="ECO:0000313" key="5">
    <source>
        <dbReference type="Proteomes" id="UP000306192"/>
    </source>
</evidence>
<dbReference type="InterPro" id="IPR000424">
    <property type="entry name" value="Primosome_PriB/ssb"/>
</dbReference>
<accession>A0A4T2BRH4</accession>
<evidence type="ECO:0000256" key="1">
    <source>
        <dbReference type="ARBA" id="ARBA00023125"/>
    </source>
</evidence>
<evidence type="ECO:0000256" key="3">
    <source>
        <dbReference type="SAM" id="MobiDB-lite"/>
    </source>
</evidence>
<dbReference type="SUPFAM" id="SSF50249">
    <property type="entry name" value="Nucleic acid-binding proteins"/>
    <property type="match status" value="1"/>
</dbReference>
<dbReference type="Proteomes" id="UP000306192">
    <property type="component" value="Unassembled WGS sequence"/>
</dbReference>
<sequence length="161" mass="17331">MAQHLSLSLTIITTGRSSDPTSSTTWRNRSQQKLKEQKPLSTARTITGNLAADVEVVKAGSIDIAKLRVIESTGEYRGGKYVEHPDATTPFVEAKFELGENVAATLHKGDAVIVIGREHTSSWGPEGSKTYGRVIDADTIGVDLGRAVAAVRKVTRDDDGR</sequence>
<dbReference type="InterPro" id="IPR012340">
    <property type="entry name" value="NA-bd_OB-fold"/>
</dbReference>
<feature type="compositionally biased region" description="Polar residues" evidence="3">
    <location>
        <begin position="14"/>
        <end position="31"/>
    </location>
</feature>
<evidence type="ECO:0000256" key="2">
    <source>
        <dbReference type="PROSITE-ProRule" id="PRU00252"/>
    </source>
</evidence>
<gene>
    <name evidence="4" type="ORF">D4765_14105</name>
</gene>
<dbReference type="AlphaFoldDB" id="A0A4T2BRH4"/>
<dbReference type="PROSITE" id="PS50935">
    <property type="entry name" value="SSB"/>
    <property type="match status" value="1"/>
</dbReference>
<name>A0A4T2BRH4_9MICO</name>
<comment type="caution">
    <text evidence="4">The sequence shown here is derived from an EMBL/GenBank/DDBJ whole genome shotgun (WGS) entry which is preliminary data.</text>
</comment>
<proteinExistence type="predicted"/>